<dbReference type="EMBL" id="CP110424">
    <property type="protein sequence ID" value="WAQ83912.1"/>
    <property type="molecule type" value="Genomic_DNA"/>
</dbReference>
<dbReference type="GeneID" id="77809133"/>
<feature type="region of interest" description="Disordered" evidence="1">
    <location>
        <begin position="294"/>
        <end position="320"/>
    </location>
</feature>
<gene>
    <name evidence="2" type="ORF">PtA15_4A362</name>
</gene>
<feature type="compositionally biased region" description="Pro residues" evidence="1">
    <location>
        <begin position="400"/>
        <end position="413"/>
    </location>
</feature>
<keyword evidence="3" id="KW-1185">Reference proteome</keyword>
<evidence type="ECO:0000313" key="3">
    <source>
        <dbReference type="Proteomes" id="UP001164743"/>
    </source>
</evidence>
<feature type="region of interest" description="Disordered" evidence="1">
    <location>
        <begin position="181"/>
        <end position="257"/>
    </location>
</feature>
<dbReference type="Proteomes" id="UP001164743">
    <property type="component" value="Chromosome 4A"/>
</dbReference>
<protein>
    <submittedName>
        <fullName evidence="2">Uncharacterized protein</fullName>
    </submittedName>
</protein>
<evidence type="ECO:0000313" key="2">
    <source>
        <dbReference type="EMBL" id="WAQ83912.1"/>
    </source>
</evidence>
<sequence>MANKPAQSDGLSFLSMPAEERYLIIHILYRLWVKNAIYSDGPPSRARTGESKWHHEAISSDNEEAAAIPPCEVPFIYTLLRQFKRGILKAIAATRPDLPLSQVLETAESGGNLQWRAYSDEEYRRFARLVSDSVPPEKWWLRLFMAHPTIHFGDPDDWTWKAQAGSLATFTELIPNGEPLPPRDKCFVLGEGSNAPSSTPDEEDYHDEDGPSFHSSSAQPSEDDEACPSSHSSPARHSENYDSDESAINTPTNKAADAPIQATTKKAVEPPIQAPTDLIKTGLIFEAISVNELASRPGDSTSNTTEDDRSPPPTAQGIARQLVLPNVVTLDGPPSSWDSNSAHQTPLIAPPIVLLDGPPSSRESPVPAEHPVFPDVVLLDGPPSSWDSNSTLRKRAQTPNYPPPPTPRPRLSK</sequence>
<name>A0ABY7CIY3_9BASI</name>
<organism evidence="2 3">
    <name type="scientific">Puccinia triticina</name>
    <dbReference type="NCBI Taxonomy" id="208348"/>
    <lineage>
        <taxon>Eukaryota</taxon>
        <taxon>Fungi</taxon>
        <taxon>Dikarya</taxon>
        <taxon>Basidiomycota</taxon>
        <taxon>Pucciniomycotina</taxon>
        <taxon>Pucciniomycetes</taxon>
        <taxon>Pucciniales</taxon>
        <taxon>Pucciniaceae</taxon>
        <taxon>Puccinia</taxon>
    </lineage>
</organism>
<evidence type="ECO:0000256" key="1">
    <source>
        <dbReference type="SAM" id="MobiDB-lite"/>
    </source>
</evidence>
<accession>A0ABY7CIY3</accession>
<feature type="region of interest" description="Disordered" evidence="1">
    <location>
        <begin position="351"/>
        <end position="413"/>
    </location>
</feature>
<proteinExistence type="predicted"/>
<reference evidence="2" key="1">
    <citation type="submission" date="2022-10" db="EMBL/GenBank/DDBJ databases">
        <title>Puccinia triticina Genome sequencing and assembly.</title>
        <authorList>
            <person name="Li C."/>
        </authorList>
    </citation>
    <scope>NUCLEOTIDE SEQUENCE</scope>
    <source>
        <strain evidence="2">Pt15</strain>
    </source>
</reference>
<dbReference type="RefSeq" id="XP_053019467.1">
    <property type="nucleotide sequence ID" value="XM_053168238.1"/>
</dbReference>